<evidence type="ECO:0000313" key="1">
    <source>
        <dbReference type="EMBL" id="KKM71979.1"/>
    </source>
</evidence>
<organism evidence="1">
    <name type="scientific">marine sediment metagenome</name>
    <dbReference type="NCBI Taxonomy" id="412755"/>
    <lineage>
        <taxon>unclassified sequences</taxon>
        <taxon>metagenomes</taxon>
        <taxon>ecological metagenomes</taxon>
    </lineage>
</organism>
<gene>
    <name evidence="1" type="ORF">LCGC14_1425160</name>
</gene>
<proteinExistence type="predicted"/>
<sequence>MAIVSYDRVPGYPQERITKTDIQVTDKLQCAWEERIMLAKELLGYIAGGTVYPPQEYDFGDEPIRNVYCRDVAIDPLLGIEAGEYTKALLTVTYANRSYDEPDSGETTYISESIEPASVFMTLDKGGLYWDAGQTTPIKDMEAPQKIIRMVDWIYTKHFAPSIPSWIWTHPGTINAATVKSKELAKTFLKETLLCGNPTLSREITSEGATLWRTAAVRTRFKEEMLSKDYVRLITNSDSPEKIARYLGNSGNFTAIRDVKRMLLEAGEPGKWEAVQEAF</sequence>
<reference evidence="1" key="1">
    <citation type="journal article" date="2015" name="Nature">
        <title>Complex archaea that bridge the gap between prokaryotes and eukaryotes.</title>
        <authorList>
            <person name="Spang A."/>
            <person name="Saw J.H."/>
            <person name="Jorgensen S.L."/>
            <person name="Zaremba-Niedzwiedzka K."/>
            <person name="Martijn J."/>
            <person name="Lind A.E."/>
            <person name="van Eijk R."/>
            <person name="Schleper C."/>
            <person name="Guy L."/>
            <person name="Ettema T.J."/>
        </authorList>
    </citation>
    <scope>NUCLEOTIDE SEQUENCE</scope>
</reference>
<name>A0A0F9JQ44_9ZZZZ</name>
<dbReference type="EMBL" id="LAZR01009546">
    <property type="protein sequence ID" value="KKM71979.1"/>
    <property type="molecule type" value="Genomic_DNA"/>
</dbReference>
<dbReference type="AlphaFoldDB" id="A0A0F9JQ44"/>
<protein>
    <submittedName>
        <fullName evidence="1">Uncharacterized protein</fullName>
    </submittedName>
</protein>
<feature type="non-terminal residue" evidence="1">
    <location>
        <position position="279"/>
    </location>
</feature>
<accession>A0A0F9JQ44</accession>
<comment type="caution">
    <text evidence="1">The sequence shown here is derived from an EMBL/GenBank/DDBJ whole genome shotgun (WGS) entry which is preliminary data.</text>
</comment>